<dbReference type="InterPro" id="IPR050808">
    <property type="entry name" value="Phage_Integrase"/>
</dbReference>
<evidence type="ECO:0000256" key="3">
    <source>
        <dbReference type="ARBA" id="ARBA00023125"/>
    </source>
</evidence>
<gene>
    <name evidence="8" type="ORF">IV01_25755</name>
</gene>
<evidence type="ECO:0000313" key="8">
    <source>
        <dbReference type="EMBL" id="KFE50095.1"/>
    </source>
</evidence>
<feature type="domain" description="Core-binding (CB)" evidence="7">
    <location>
        <begin position="84"/>
        <end position="162"/>
    </location>
</feature>
<dbReference type="InterPro" id="IPR013762">
    <property type="entry name" value="Integrase-like_cat_sf"/>
</dbReference>
<dbReference type="InterPro" id="IPR044068">
    <property type="entry name" value="CB"/>
</dbReference>
<dbReference type="Proteomes" id="UP000028631">
    <property type="component" value="Unassembled WGS sequence"/>
</dbReference>
<sequence length="403" mass="45837">MARKPVGLPTGVEFAGESIRIRFTWKTRRCETLPYPQTAKGIKSAADLRAHVISLAKHGVLDDARYAELFPRSSYEPEDTDKSDLFGEYAQIWLNGREVVEGTRKNYRISMNLYWMPSLSKLPLRKITTLMLRKIIAATEWKSPTTKRAAIQRLGTLLETALRDGLIERNPAASIELPARVKKSVDPFTTEEADAIISHLYATSAGAKRIYAAYFEFSFYTGMRPGEIAALRWDEIDEDKRVANVCRIVADSLIEERTKTKDSRLVMLNSRAVHAIKQAKEVRTLRESQPKRLCRTSPYVFPPTRNSEFIQQASVTDKHFQQALKDLKVRVRRQYNCRHTYATMCLMAGMNPAFIANQLGHSVQMLLSTYAKWLNSSTDWGELGKLELSMIGTKMVQPEDVPL</sequence>
<organism evidence="8 9">
    <name type="scientific">Pseudomonas syringae</name>
    <dbReference type="NCBI Taxonomy" id="317"/>
    <lineage>
        <taxon>Bacteria</taxon>
        <taxon>Pseudomonadati</taxon>
        <taxon>Pseudomonadota</taxon>
        <taxon>Gammaproteobacteria</taxon>
        <taxon>Pseudomonadales</taxon>
        <taxon>Pseudomonadaceae</taxon>
        <taxon>Pseudomonas</taxon>
    </lineage>
</organism>
<comment type="similarity">
    <text evidence="1">Belongs to the 'phage' integrase family.</text>
</comment>
<dbReference type="Gene3D" id="1.10.150.130">
    <property type="match status" value="1"/>
</dbReference>
<proteinExistence type="inferred from homology"/>
<keyword evidence="3 5" id="KW-0238">DNA-binding</keyword>
<dbReference type="PROSITE" id="PS51898">
    <property type="entry name" value="TYR_RECOMBINASE"/>
    <property type="match status" value="1"/>
</dbReference>
<keyword evidence="2" id="KW-0229">DNA integration</keyword>
<dbReference type="InterPro" id="IPR022000">
    <property type="entry name" value="Min27-like_integrase_DNA_bind"/>
</dbReference>
<evidence type="ECO:0000313" key="9">
    <source>
        <dbReference type="Proteomes" id="UP000028631"/>
    </source>
</evidence>
<dbReference type="InterPro" id="IPR011010">
    <property type="entry name" value="DNA_brk_join_enz"/>
</dbReference>
<dbReference type="CDD" id="cd01189">
    <property type="entry name" value="INT_ICEBs1_C_like"/>
    <property type="match status" value="1"/>
</dbReference>
<evidence type="ECO:0000256" key="5">
    <source>
        <dbReference type="PROSITE-ProRule" id="PRU01248"/>
    </source>
</evidence>
<keyword evidence="9" id="KW-1185">Reference proteome</keyword>
<protein>
    <submittedName>
        <fullName evidence="8">Integrase</fullName>
    </submittedName>
</protein>
<dbReference type="PANTHER" id="PTHR30629:SF6">
    <property type="entry name" value="PROPHAGE INTEGRASE INTA-RELATED"/>
    <property type="match status" value="1"/>
</dbReference>
<evidence type="ECO:0000256" key="1">
    <source>
        <dbReference type="ARBA" id="ARBA00008857"/>
    </source>
</evidence>
<dbReference type="Pfam" id="PF12167">
    <property type="entry name" value="Arm-DNA-bind_2"/>
    <property type="match status" value="1"/>
</dbReference>
<dbReference type="GO" id="GO:0015074">
    <property type="term" value="P:DNA integration"/>
    <property type="evidence" value="ECO:0007669"/>
    <property type="project" value="UniProtKB-KW"/>
</dbReference>
<evidence type="ECO:0000256" key="2">
    <source>
        <dbReference type="ARBA" id="ARBA00022908"/>
    </source>
</evidence>
<dbReference type="Gene3D" id="1.10.443.10">
    <property type="entry name" value="Intergrase catalytic core"/>
    <property type="match status" value="1"/>
</dbReference>
<dbReference type="PROSITE" id="PS51900">
    <property type="entry name" value="CB"/>
    <property type="match status" value="1"/>
</dbReference>
<dbReference type="GO" id="GO:0003677">
    <property type="term" value="F:DNA binding"/>
    <property type="evidence" value="ECO:0007669"/>
    <property type="project" value="UniProtKB-UniRule"/>
</dbReference>
<feature type="domain" description="Tyr recombinase" evidence="6">
    <location>
        <begin position="183"/>
        <end position="385"/>
    </location>
</feature>
<dbReference type="AlphaFoldDB" id="A0A085V3T2"/>
<dbReference type="PANTHER" id="PTHR30629">
    <property type="entry name" value="PROPHAGE INTEGRASE"/>
    <property type="match status" value="1"/>
</dbReference>
<dbReference type="InterPro" id="IPR053876">
    <property type="entry name" value="Phage_int_M"/>
</dbReference>
<dbReference type="Pfam" id="PF22022">
    <property type="entry name" value="Phage_int_M"/>
    <property type="match status" value="1"/>
</dbReference>
<name>A0A085V3T2_PSESX</name>
<dbReference type="Pfam" id="PF00589">
    <property type="entry name" value="Phage_integrase"/>
    <property type="match status" value="1"/>
</dbReference>
<dbReference type="InterPro" id="IPR010998">
    <property type="entry name" value="Integrase_recombinase_N"/>
</dbReference>
<dbReference type="InterPro" id="IPR002104">
    <property type="entry name" value="Integrase_catalytic"/>
</dbReference>
<dbReference type="EMBL" id="JPQU01000109">
    <property type="protein sequence ID" value="KFE50095.1"/>
    <property type="molecule type" value="Genomic_DNA"/>
</dbReference>
<dbReference type="OrthoDB" id="5391994at2"/>
<accession>A0A085V3T2</accession>
<dbReference type="SUPFAM" id="SSF56349">
    <property type="entry name" value="DNA breaking-rejoining enzymes"/>
    <property type="match status" value="1"/>
</dbReference>
<reference evidence="8 9" key="1">
    <citation type="submission" date="2014-07" db="EMBL/GenBank/DDBJ databases">
        <title>Draft Genome Sequences of Environmental Pseudomonas syringae strains.</title>
        <authorList>
            <person name="Baltrus D.A."/>
            <person name="Berge O."/>
            <person name="Morris C."/>
        </authorList>
    </citation>
    <scope>NUCLEOTIDE SEQUENCE [LARGE SCALE GENOMIC DNA]</scope>
    <source>
        <strain evidence="8 9">GAW0119</strain>
    </source>
</reference>
<keyword evidence="4" id="KW-0233">DNA recombination</keyword>
<evidence type="ECO:0000259" key="6">
    <source>
        <dbReference type="PROSITE" id="PS51898"/>
    </source>
</evidence>
<comment type="caution">
    <text evidence="8">The sequence shown here is derived from an EMBL/GenBank/DDBJ whole genome shotgun (WGS) entry which is preliminary data.</text>
</comment>
<evidence type="ECO:0000259" key="7">
    <source>
        <dbReference type="PROSITE" id="PS51900"/>
    </source>
</evidence>
<evidence type="ECO:0000256" key="4">
    <source>
        <dbReference type="ARBA" id="ARBA00023172"/>
    </source>
</evidence>
<dbReference type="GO" id="GO:0006310">
    <property type="term" value="P:DNA recombination"/>
    <property type="evidence" value="ECO:0007669"/>
    <property type="project" value="UniProtKB-KW"/>
</dbReference>
<dbReference type="RefSeq" id="WP_032631929.1">
    <property type="nucleotide sequence ID" value="NZ_JPQU01000109.1"/>
</dbReference>
<dbReference type="PATRIC" id="fig|317.175.peg.5369"/>